<sequence length="115" mass="12789">MVAVVLCISLCHSNCVVRPCECNVSFSRCRKPIAPEDSQRGRKCEIIEHSTESKSSFEICDFTVILANLFAAQVNCCLFCTLNLDKLTWRNGMKIVGREISSYACDSSIGLSFLL</sequence>
<evidence type="ECO:0000313" key="3">
    <source>
        <dbReference type="WBParaSite" id="TMUE_2000007778.1"/>
    </source>
</evidence>
<accession>A0A5S6QKQ3</accession>
<evidence type="ECO:0000313" key="2">
    <source>
        <dbReference type="Proteomes" id="UP000046395"/>
    </source>
</evidence>
<dbReference type="AlphaFoldDB" id="A0A5S6QKQ3"/>
<proteinExistence type="predicted"/>
<protein>
    <submittedName>
        <fullName evidence="3">Secreted protein</fullName>
    </submittedName>
</protein>
<name>A0A5S6QKQ3_TRIMR</name>
<organism evidence="2 3">
    <name type="scientific">Trichuris muris</name>
    <name type="common">Mouse whipworm</name>
    <dbReference type="NCBI Taxonomy" id="70415"/>
    <lineage>
        <taxon>Eukaryota</taxon>
        <taxon>Metazoa</taxon>
        <taxon>Ecdysozoa</taxon>
        <taxon>Nematoda</taxon>
        <taxon>Enoplea</taxon>
        <taxon>Dorylaimia</taxon>
        <taxon>Trichinellida</taxon>
        <taxon>Trichuridae</taxon>
        <taxon>Trichuris</taxon>
    </lineage>
</organism>
<reference evidence="3" key="1">
    <citation type="submission" date="2019-12" db="UniProtKB">
        <authorList>
            <consortium name="WormBaseParasite"/>
        </authorList>
    </citation>
    <scope>IDENTIFICATION</scope>
</reference>
<feature type="chain" id="PRO_5024284494" evidence="1">
    <location>
        <begin position="23"/>
        <end position="115"/>
    </location>
</feature>
<feature type="signal peptide" evidence="1">
    <location>
        <begin position="1"/>
        <end position="22"/>
    </location>
</feature>
<keyword evidence="1" id="KW-0732">Signal</keyword>
<keyword evidence="2" id="KW-1185">Reference proteome</keyword>
<dbReference type="WBParaSite" id="TMUE_2000007778.1">
    <property type="protein sequence ID" value="TMUE_2000007778.1"/>
    <property type="gene ID" value="WBGene00290317"/>
</dbReference>
<dbReference type="Proteomes" id="UP000046395">
    <property type="component" value="Unassembled WGS sequence"/>
</dbReference>
<evidence type="ECO:0000256" key="1">
    <source>
        <dbReference type="SAM" id="SignalP"/>
    </source>
</evidence>